<dbReference type="OrthoDB" id="10457348at2759"/>
<sequence length="163" mass="17678">MSAMADVPRKFEYKSVSTAFVSPATLTTPSTAPSTAAPTTATSATTATSPTTETPEQRSARLIQDLKKASARAKRFGTDATEIDKLILRAEKFGTDAVTVKNTIAALDKPLVERNPTRGARGRRGRPGRVPYERRDSAKETAPVIADADKEKLKKRQERFASK</sequence>
<evidence type="ECO:0000259" key="2">
    <source>
        <dbReference type="Pfam" id="PF18592"/>
    </source>
</evidence>
<proteinExistence type="predicted"/>
<dbReference type="Pfam" id="PF18592">
    <property type="entry name" value="Tho1_MOS11_C"/>
    <property type="match status" value="1"/>
</dbReference>
<reference evidence="3 4" key="1">
    <citation type="journal article" date="2016" name="Proc. Natl. Acad. Sci. U.S.A.">
        <title>Comparative genomics of biotechnologically important yeasts.</title>
        <authorList>
            <person name="Riley R."/>
            <person name="Haridas S."/>
            <person name="Wolfe K.H."/>
            <person name="Lopes M.R."/>
            <person name="Hittinger C.T."/>
            <person name="Goeker M."/>
            <person name="Salamov A.A."/>
            <person name="Wisecaver J.H."/>
            <person name="Long T.M."/>
            <person name="Calvey C.H."/>
            <person name="Aerts A.L."/>
            <person name="Barry K.W."/>
            <person name="Choi C."/>
            <person name="Clum A."/>
            <person name="Coughlan A.Y."/>
            <person name="Deshpande S."/>
            <person name="Douglass A.P."/>
            <person name="Hanson S.J."/>
            <person name="Klenk H.-P."/>
            <person name="LaButti K.M."/>
            <person name="Lapidus A."/>
            <person name="Lindquist E.A."/>
            <person name="Lipzen A.M."/>
            <person name="Meier-Kolthoff J.P."/>
            <person name="Ohm R.A."/>
            <person name="Otillar R.P."/>
            <person name="Pangilinan J.L."/>
            <person name="Peng Y."/>
            <person name="Rokas A."/>
            <person name="Rosa C.A."/>
            <person name="Scheuner C."/>
            <person name="Sibirny A.A."/>
            <person name="Slot J.C."/>
            <person name="Stielow J.B."/>
            <person name="Sun H."/>
            <person name="Kurtzman C.P."/>
            <person name="Blackwell M."/>
            <person name="Grigoriev I.V."/>
            <person name="Jeffries T.W."/>
        </authorList>
    </citation>
    <scope>NUCLEOTIDE SEQUENCE [LARGE SCALE GENOMIC DNA]</scope>
    <source>
        <strain evidence="3 4">NRRL Y-11557</strain>
    </source>
</reference>
<protein>
    <recommendedName>
        <fullName evidence="2">THO1-MOS11 C-terminal domain-containing protein</fullName>
    </recommendedName>
</protein>
<feature type="region of interest" description="Disordered" evidence="1">
    <location>
        <begin position="23"/>
        <end position="60"/>
    </location>
</feature>
<feature type="region of interest" description="Disordered" evidence="1">
    <location>
        <begin position="111"/>
        <end position="163"/>
    </location>
</feature>
<evidence type="ECO:0000256" key="1">
    <source>
        <dbReference type="SAM" id="MobiDB-lite"/>
    </source>
</evidence>
<feature type="domain" description="THO1-MOS11 C-terminal" evidence="2">
    <location>
        <begin position="61"/>
        <end position="94"/>
    </location>
</feature>
<evidence type="ECO:0000313" key="3">
    <source>
        <dbReference type="EMBL" id="ODQ75220.1"/>
    </source>
</evidence>
<organism evidence="3 4">
    <name type="scientific">Lipomyces starkeyi NRRL Y-11557</name>
    <dbReference type="NCBI Taxonomy" id="675824"/>
    <lineage>
        <taxon>Eukaryota</taxon>
        <taxon>Fungi</taxon>
        <taxon>Dikarya</taxon>
        <taxon>Ascomycota</taxon>
        <taxon>Saccharomycotina</taxon>
        <taxon>Lipomycetes</taxon>
        <taxon>Lipomycetales</taxon>
        <taxon>Lipomycetaceae</taxon>
        <taxon>Lipomyces</taxon>
    </lineage>
</organism>
<gene>
    <name evidence="3" type="ORF">LIPSTDRAFT_241258</name>
</gene>
<dbReference type="EMBL" id="KV454291">
    <property type="protein sequence ID" value="ODQ75220.1"/>
    <property type="molecule type" value="Genomic_DNA"/>
</dbReference>
<dbReference type="Proteomes" id="UP000094385">
    <property type="component" value="Unassembled WGS sequence"/>
</dbReference>
<keyword evidence="4" id="KW-1185">Reference proteome</keyword>
<dbReference type="AlphaFoldDB" id="A0A1E3QC67"/>
<accession>A0A1E3QC67</accession>
<dbReference type="InterPro" id="IPR040746">
    <property type="entry name" value="THO1_MOS11_C"/>
</dbReference>
<name>A0A1E3QC67_LIPST</name>
<feature type="compositionally biased region" description="Basic and acidic residues" evidence="1">
    <location>
        <begin position="147"/>
        <end position="163"/>
    </location>
</feature>
<evidence type="ECO:0000313" key="4">
    <source>
        <dbReference type="Proteomes" id="UP000094385"/>
    </source>
</evidence>
<feature type="compositionally biased region" description="Low complexity" evidence="1">
    <location>
        <begin position="23"/>
        <end position="54"/>
    </location>
</feature>